<dbReference type="GO" id="GO:0042273">
    <property type="term" value="P:ribosomal large subunit biogenesis"/>
    <property type="evidence" value="ECO:0007669"/>
    <property type="project" value="InterPro"/>
</dbReference>
<organism evidence="2 3">
    <name type="scientific">Fragilariopsis cylindrus CCMP1102</name>
    <dbReference type="NCBI Taxonomy" id="635003"/>
    <lineage>
        <taxon>Eukaryota</taxon>
        <taxon>Sar</taxon>
        <taxon>Stramenopiles</taxon>
        <taxon>Ochrophyta</taxon>
        <taxon>Bacillariophyta</taxon>
        <taxon>Bacillariophyceae</taxon>
        <taxon>Bacillariophycidae</taxon>
        <taxon>Bacillariales</taxon>
        <taxon>Bacillariaceae</taxon>
        <taxon>Fragilariopsis</taxon>
    </lineage>
</organism>
<dbReference type="InParanoid" id="A0A1E7FF73"/>
<keyword evidence="3" id="KW-1185">Reference proteome</keyword>
<dbReference type="OrthoDB" id="18388at2759"/>
<dbReference type="InterPro" id="IPR037379">
    <property type="entry name" value="WDR74/Nsa1"/>
</dbReference>
<dbReference type="PANTHER" id="PTHR16038:SF4">
    <property type="entry name" value="WD REPEAT-CONTAINING PROTEIN 74"/>
    <property type="match status" value="1"/>
</dbReference>
<dbReference type="SUPFAM" id="SSF50978">
    <property type="entry name" value="WD40 repeat-like"/>
    <property type="match status" value="1"/>
</dbReference>
<dbReference type="InterPro" id="IPR036322">
    <property type="entry name" value="WD40_repeat_dom_sf"/>
</dbReference>
<feature type="compositionally biased region" description="Acidic residues" evidence="1">
    <location>
        <begin position="456"/>
        <end position="465"/>
    </location>
</feature>
<evidence type="ECO:0000256" key="1">
    <source>
        <dbReference type="SAM" id="MobiDB-lite"/>
    </source>
</evidence>
<dbReference type="GO" id="GO:0005730">
    <property type="term" value="C:nucleolus"/>
    <property type="evidence" value="ECO:0007669"/>
    <property type="project" value="InterPro"/>
</dbReference>
<gene>
    <name evidence="2" type="ORF">FRACYDRAFT_185846</name>
</gene>
<dbReference type="PANTHER" id="PTHR16038">
    <property type="entry name" value="NOP SEVEN ASSOCIATED PROTEIN 1"/>
    <property type="match status" value="1"/>
</dbReference>
<dbReference type="Gene3D" id="2.130.10.10">
    <property type="entry name" value="YVTN repeat-like/Quinoprotein amine dehydrogenase"/>
    <property type="match status" value="1"/>
</dbReference>
<evidence type="ECO:0000313" key="2">
    <source>
        <dbReference type="EMBL" id="OEU16443.1"/>
    </source>
</evidence>
<dbReference type="Proteomes" id="UP000095751">
    <property type="component" value="Unassembled WGS sequence"/>
</dbReference>
<feature type="compositionally biased region" description="Basic and acidic residues" evidence="1">
    <location>
        <begin position="442"/>
        <end position="455"/>
    </location>
</feature>
<feature type="compositionally biased region" description="Acidic residues" evidence="1">
    <location>
        <begin position="405"/>
        <end position="441"/>
    </location>
</feature>
<dbReference type="InterPro" id="IPR015943">
    <property type="entry name" value="WD40/YVTN_repeat-like_dom_sf"/>
</dbReference>
<evidence type="ECO:0000313" key="3">
    <source>
        <dbReference type="Proteomes" id="UP000095751"/>
    </source>
</evidence>
<dbReference type="EMBL" id="KV784358">
    <property type="protein sequence ID" value="OEU16443.1"/>
    <property type="molecule type" value="Genomic_DNA"/>
</dbReference>
<feature type="compositionally biased region" description="Acidic residues" evidence="1">
    <location>
        <begin position="476"/>
        <end position="518"/>
    </location>
</feature>
<reference evidence="2 3" key="1">
    <citation type="submission" date="2016-09" db="EMBL/GenBank/DDBJ databases">
        <title>Extensive genetic diversity and differential bi-allelic expression allows diatom success in the polar Southern Ocean.</title>
        <authorList>
            <consortium name="DOE Joint Genome Institute"/>
            <person name="Mock T."/>
            <person name="Otillar R.P."/>
            <person name="Strauss J."/>
            <person name="Dupont C."/>
            <person name="Frickenhaus S."/>
            <person name="Maumus F."/>
            <person name="Mcmullan M."/>
            <person name="Sanges R."/>
            <person name="Schmutz J."/>
            <person name="Toseland A."/>
            <person name="Valas R."/>
            <person name="Veluchamy A."/>
            <person name="Ward B.J."/>
            <person name="Allen A."/>
            <person name="Barry K."/>
            <person name="Falciatore A."/>
            <person name="Ferrante M."/>
            <person name="Fortunato A.E."/>
            <person name="Gloeckner G."/>
            <person name="Gruber A."/>
            <person name="Hipkin R."/>
            <person name="Janech M."/>
            <person name="Kroth P."/>
            <person name="Leese F."/>
            <person name="Lindquist E."/>
            <person name="Lyon B.R."/>
            <person name="Martin J."/>
            <person name="Mayer C."/>
            <person name="Parker M."/>
            <person name="Quesneville H."/>
            <person name="Raymond J."/>
            <person name="Uhlig C."/>
            <person name="Valentin K.U."/>
            <person name="Worden A.Z."/>
            <person name="Armbrust E.V."/>
            <person name="Bowler C."/>
            <person name="Green B."/>
            <person name="Moulton V."/>
            <person name="Van Oosterhout C."/>
            <person name="Grigoriev I."/>
        </authorList>
    </citation>
    <scope>NUCLEOTIDE SEQUENCE [LARGE SCALE GENOMIC DNA]</scope>
    <source>
        <strain evidence="2 3">CCMP1102</strain>
    </source>
</reference>
<protein>
    <submittedName>
        <fullName evidence="2">WD40 repeat-like protein</fullName>
    </submittedName>
</protein>
<name>A0A1E7FF73_9STRA</name>
<dbReference type="KEGG" id="fcy:FRACYDRAFT_185846"/>
<sequence length="531" mass="59631">MRLLSGDECGLLKEIIPEIGRKKKGPNDIVAPYNAMADVIKEGVYRVDPKESQKRNRGVVDMVWIDEGDGSTESDGGSSSSFSVLRKNGSVDLWTANIDNKKTFGQHTLEYSTPNNIFGGDGSDNPRPLGLGFFHQHSKLCAGDMLGNLVILDLKKDKNKCNVIQTYNAYTANKSNTTISYTPGNLENSQIATCIAFDTANARAAIGGREREVCLVDILTGKQVFKTKNLSPDPQTLLQQPVWPSAIQFLNNDCNIMAVGTAYKQVRLYDVRENTKTRRPTSLTPEGLFEYRLTSLCQINEHEIVIGDTSGNIQSLDIRKMGREAKCKANRDMGRYAGPVGSIRQLKKHPTLPRLAAVGLDRMLRVYDTNKRRQLDCVYLKQRLNCVLFHKNHIWDSTGDTGAISDDDDDDLDVDDGDIDQDDEVRDYVDSDESDNEDDDMKSESKIKDSSKPVVEEEDEDDDSNSGDSGEIEIKSDDDDDDDDDENSEEEESSEKDDEELSEKDYDEETEESEEEETIIITQESKRRRRR</sequence>
<dbReference type="GO" id="GO:0030687">
    <property type="term" value="C:preribosome, large subunit precursor"/>
    <property type="evidence" value="ECO:0007669"/>
    <property type="project" value="TreeGrafter"/>
</dbReference>
<feature type="region of interest" description="Disordered" evidence="1">
    <location>
        <begin position="398"/>
        <end position="531"/>
    </location>
</feature>
<proteinExistence type="predicted"/>
<dbReference type="AlphaFoldDB" id="A0A1E7FF73"/>
<accession>A0A1E7FF73</accession>